<evidence type="ECO:0000313" key="2">
    <source>
        <dbReference type="EMBL" id="GJN92946.1"/>
    </source>
</evidence>
<gene>
    <name evidence="2" type="ORF">Rhopal_005990-T1</name>
</gene>
<reference evidence="2 3" key="1">
    <citation type="submission" date="2021-12" db="EMBL/GenBank/DDBJ databases">
        <title>High titer production of polyol ester of fatty acids by Rhodotorula paludigena BS15 towards product separation-free biomass refinery.</title>
        <authorList>
            <person name="Mano J."/>
            <person name="Ono H."/>
            <person name="Tanaka T."/>
            <person name="Naito K."/>
            <person name="Sushida H."/>
            <person name="Ike M."/>
            <person name="Tokuyasu K."/>
            <person name="Kitaoka M."/>
        </authorList>
    </citation>
    <scope>NUCLEOTIDE SEQUENCE [LARGE SCALE GENOMIC DNA]</scope>
    <source>
        <strain evidence="2 3">BS15</strain>
    </source>
</reference>
<keyword evidence="3" id="KW-1185">Reference proteome</keyword>
<evidence type="ECO:0000256" key="1">
    <source>
        <dbReference type="SAM" id="MobiDB-lite"/>
    </source>
</evidence>
<sequence>MCTATAPPNLKEQVGHIKDTRVKAAFLALNKDPVTGEWDPNLHPKAKETPSNFPHSPDAKAHRLTRGELLDFLAAYCKNEELVKAVRMKDHQWKTLSRETANMLANKGKAEQKPKVTSLGSGSSVVKGAGDTGAGSKIKLDNSLVKTTKAPSGAGVQVKAGQSVSSWAGASTGANRAAAEGAAGPTVKSAAAKA</sequence>
<name>A0AAV5GKU5_9BASI</name>
<dbReference type="AlphaFoldDB" id="A0AAV5GKU5"/>
<feature type="region of interest" description="Disordered" evidence="1">
    <location>
        <begin position="35"/>
        <end position="59"/>
    </location>
</feature>
<accession>A0AAV5GKU5</accession>
<feature type="compositionally biased region" description="Low complexity" evidence="1">
    <location>
        <begin position="168"/>
        <end position="184"/>
    </location>
</feature>
<proteinExistence type="predicted"/>
<protein>
    <submittedName>
        <fullName evidence="2">Uncharacterized protein</fullName>
    </submittedName>
</protein>
<organism evidence="2 3">
    <name type="scientific">Rhodotorula paludigena</name>
    <dbReference type="NCBI Taxonomy" id="86838"/>
    <lineage>
        <taxon>Eukaryota</taxon>
        <taxon>Fungi</taxon>
        <taxon>Dikarya</taxon>
        <taxon>Basidiomycota</taxon>
        <taxon>Pucciniomycotina</taxon>
        <taxon>Microbotryomycetes</taxon>
        <taxon>Sporidiobolales</taxon>
        <taxon>Sporidiobolaceae</taxon>
        <taxon>Rhodotorula</taxon>
    </lineage>
</organism>
<feature type="region of interest" description="Disordered" evidence="1">
    <location>
        <begin position="106"/>
        <end position="144"/>
    </location>
</feature>
<feature type="region of interest" description="Disordered" evidence="1">
    <location>
        <begin position="168"/>
        <end position="194"/>
    </location>
</feature>
<dbReference type="EMBL" id="BQKY01000012">
    <property type="protein sequence ID" value="GJN92946.1"/>
    <property type="molecule type" value="Genomic_DNA"/>
</dbReference>
<evidence type="ECO:0000313" key="3">
    <source>
        <dbReference type="Proteomes" id="UP001342314"/>
    </source>
</evidence>
<comment type="caution">
    <text evidence="2">The sequence shown here is derived from an EMBL/GenBank/DDBJ whole genome shotgun (WGS) entry which is preliminary data.</text>
</comment>
<dbReference type="Proteomes" id="UP001342314">
    <property type="component" value="Unassembled WGS sequence"/>
</dbReference>